<gene>
    <name evidence="1" type="ORF">LCGC14_1609570</name>
</gene>
<comment type="caution">
    <text evidence="1">The sequence shown here is derived from an EMBL/GenBank/DDBJ whole genome shotgun (WGS) entry which is preliminary data.</text>
</comment>
<dbReference type="EMBL" id="LAZR01013014">
    <property type="protein sequence ID" value="KKM23992.1"/>
    <property type="molecule type" value="Genomic_DNA"/>
</dbReference>
<organism evidence="1">
    <name type="scientific">marine sediment metagenome</name>
    <dbReference type="NCBI Taxonomy" id="412755"/>
    <lineage>
        <taxon>unclassified sequences</taxon>
        <taxon>metagenomes</taxon>
        <taxon>ecological metagenomes</taxon>
    </lineage>
</organism>
<accession>A0A0F9I8Z8</accession>
<name>A0A0F9I8Z8_9ZZZZ</name>
<protein>
    <submittedName>
        <fullName evidence="1">Uncharacterized protein</fullName>
    </submittedName>
</protein>
<proteinExistence type="predicted"/>
<sequence length="87" mass="9605">MPLSYSTNCEEIAYSKDDGAVKSAADKAIKTDGKHCEAFFKAGEEYAGHNVVWINWKGDDYVTALLFVGTEAEVLSRLRQLPECSVD</sequence>
<reference evidence="1" key="1">
    <citation type="journal article" date="2015" name="Nature">
        <title>Complex archaea that bridge the gap between prokaryotes and eukaryotes.</title>
        <authorList>
            <person name="Spang A."/>
            <person name="Saw J.H."/>
            <person name="Jorgensen S.L."/>
            <person name="Zaremba-Niedzwiedzka K."/>
            <person name="Martijn J."/>
            <person name="Lind A.E."/>
            <person name="van Eijk R."/>
            <person name="Schleper C."/>
            <person name="Guy L."/>
            <person name="Ettema T.J."/>
        </authorList>
    </citation>
    <scope>NUCLEOTIDE SEQUENCE</scope>
</reference>
<dbReference type="AlphaFoldDB" id="A0A0F9I8Z8"/>
<evidence type="ECO:0000313" key="1">
    <source>
        <dbReference type="EMBL" id="KKM23992.1"/>
    </source>
</evidence>